<dbReference type="AlphaFoldDB" id="A0A915YSS3"/>
<reference evidence="2" key="1">
    <citation type="submission" date="2020-05" db="EMBL/GenBank/DDBJ databases">
        <authorList>
            <person name="Rincon C."/>
            <person name="Sanders R I."/>
            <person name="Robbins C."/>
            <person name="Chaturvedi A."/>
        </authorList>
    </citation>
    <scope>NUCLEOTIDE SEQUENCE</scope>
    <source>
        <strain evidence="2">CHB12</strain>
    </source>
</reference>
<evidence type="ECO:0000313" key="3">
    <source>
        <dbReference type="Proteomes" id="UP000684084"/>
    </source>
</evidence>
<gene>
    <name evidence="2" type="ORF">CHRIB12_LOCUS2768</name>
</gene>
<dbReference type="EMBL" id="CAGKOT010000004">
    <property type="protein sequence ID" value="CAB5329060.1"/>
    <property type="molecule type" value="Genomic_DNA"/>
</dbReference>
<evidence type="ECO:0000313" key="2">
    <source>
        <dbReference type="EMBL" id="CAB5329060.1"/>
    </source>
</evidence>
<name>A0A915YSS3_9GLOM</name>
<comment type="caution">
    <text evidence="2">The sequence shown here is derived from an EMBL/GenBank/DDBJ whole genome shotgun (WGS) entry which is preliminary data.</text>
</comment>
<proteinExistence type="predicted"/>
<keyword evidence="1" id="KW-0472">Membrane</keyword>
<keyword evidence="1" id="KW-0812">Transmembrane</keyword>
<sequence length="100" mass="11602">MLAWLKDINCCHVALFLAIANIIEVICYIHYSMQLDMNMGTLDLKNNDLQKEIARLGAQNKMAEMKINPFTGIAELLWINFLNNSLTTILYWMYGSYYIC</sequence>
<protein>
    <submittedName>
        <fullName evidence="2">Uncharacterized protein</fullName>
    </submittedName>
</protein>
<keyword evidence="1" id="KW-1133">Transmembrane helix</keyword>
<dbReference type="VEuPathDB" id="FungiDB:RhiirFUN_006913"/>
<accession>A0A915YSS3</accession>
<dbReference type="OrthoDB" id="2307110at2759"/>
<dbReference type="Proteomes" id="UP000684084">
    <property type="component" value="Unassembled WGS sequence"/>
</dbReference>
<organism evidence="2 3">
    <name type="scientific">Rhizophagus irregularis</name>
    <dbReference type="NCBI Taxonomy" id="588596"/>
    <lineage>
        <taxon>Eukaryota</taxon>
        <taxon>Fungi</taxon>
        <taxon>Fungi incertae sedis</taxon>
        <taxon>Mucoromycota</taxon>
        <taxon>Glomeromycotina</taxon>
        <taxon>Glomeromycetes</taxon>
        <taxon>Glomerales</taxon>
        <taxon>Glomeraceae</taxon>
        <taxon>Rhizophagus</taxon>
    </lineage>
</organism>
<feature type="transmembrane region" description="Helical" evidence="1">
    <location>
        <begin position="12"/>
        <end position="31"/>
    </location>
</feature>
<evidence type="ECO:0000256" key="1">
    <source>
        <dbReference type="SAM" id="Phobius"/>
    </source>
</evidence>